<keyword evidence="4 8" id="KW-0812">Transmembrane</keyword>
<evidence type="ECO:0000256" key="5">
    <source>
        <dbReference type="ARBA" id="ARBA00022989"/>
    </source>
</evidence>
<feature type="transmembrane region" description="Helical" evidence="8">
    <location>
        <begin position="313"/>
        <end position="332"/>
    </location>
</feature>
<feature type="transmembrane region" description="Helical" evidence="8">
    <location>
        <begin position="353"/>
        <end position="370"/>
    </location>
</feature>
<keyword evidence="2" id="KW-0813">Transport</keyword>
<feature type="transmembrane region" description="Helical" evidence="8">
    <location>
        <begin position="80"/>
        <end position="98"/>
    </location>
</feature>
<dbReference type="PANTHER" id="PTHR23513:SF11">
    <property type="entry name" value="STAPHYLOFERRIN A TRANSPORTER"/>
    <property type="match status" value="1"/>
</dbReference>
<keyword evidence="3" id="KW-1003">Cell membrane</keyword>
<feature type="compositionally biased region" description="Gly residues" evidence="7">
    <location>
        <begin position="416"/>
        <end position="430"/>
    </location>
</feature>
<feature type="transmembrane region" description="Helical" evidence="8">
    <location>
        <begin position="172"/>
        <end position="191"/>
    </location>
</feature>
<dbReference type="InterPro" id="IPR010290">
    <property type="entry name" value="TM_effector"/>
</dbReference>
<feature type="transmembrane region" description="Helical" evidence="8">
    <location>
        <begin position="104"/>
        <end position="133"/>
    </location>
</feature>
<name>A0ABP5FBY0_9ACTN</name>
<feature type="transmembrane region" description="Helical" evidence="8">
    <location>
        <begin position="12"/>
        <end position="40"/>
    </location>
</feature>
<feature type="compositionally biased region" description="Gly residues" evidence="7">
    <location>
        <begin position="437"/>
        <end position="447"/>
    </location>
</feature>
<evidence type="ECO:0000256" key="1">
    <source>
        <dbReference type="ARBA" id="ARBA00004651"/>
    </source>
</evidence>
<evidence type="ECO:0000256" key="8">
    <source>
        <dbReference type="SAM" id="Phobius"/>
    </source>
</evidence>
<evidence type="ECO:0000256" key="3">
    <source>
        <dbReference type="ARBA" id="ARBA00022475"/>
    </source>
</evidence>
<dbReference type="SUPFAM" id="SSF103473">
    <property type="entry name" value="MFS general substrate transporter"/>
    <property type="match status" value="1"/>
</dbReference>
<comment type="caution">
    <text evidence="9">The sequence shown here is derived from an EMBL/GenBank/DDBJ whole genome shotgun (WGS) entry which is preliminary data.</text>
</comment>
<protein>
    <submittedName>
        <fullName evidence="9">MFS transporter</fullName>
    </submittedName>
</protein>
<feature type="transmembrane region" description="Helical" evidence="8">
    <location>
        <begin position="260"/>
        <end position="278"/>
    </location>
</feature>
<dbReference type="Pfam" id="PF05977">
    <property type="entry name" value="MFS_3"/>
    <property type="match status" value="1"/>
</dbReference>
<keyword evidence="6 8" id="KW-0472">Membrane</keyword>
<reference evidence="10" key="1">
    <citation type="journal article" date="2019" name="Int. J. Syst. Evol. Microbiol.">
        <title>The Global Catalogue of Microorganisms (GCM) 10K type strain sequencing project: providing services to taxonomists for standard genome sequencing and annotation.</title>
        <authorList>
            <consortium name="The Broad Institute Genomics Platform"/>
            <consortium name="The Broad Institute Genome Sequencing Center for Infectious Disease"/>
            <person name="Wu L."/>
            <person name="Ma J."/>
        </authorList>
    </citation>
    <scope>NUCLEOTIDE SEQUENCE [LARGE SCALE GENOMIC DNA]</scope>
    <source>
        <strain evidence="10">JCM 16014</strain>
    </source>
</reference>
<dbReference type="Gene3D" id="1.20.1250.20">
    <property type="entry name" value="MFS general substrate transporter like domains"/>
    <property type="match status" value="1"/>
</dbReference>
<dbReference type="CDD" id="cd06173">
    <property type="entry name" value="MFS_MefA_like"/>
    <property type="match status" value="1"/>
</dbReference>
<comment type="subcellular location">
    <subcellularLocation>
        <location evidence="1">Cell membrane</location>
        <topology evidence="1">Multi-pass membrane protein</topology>
    </subcellularLocation>
</comment>
<feature type="transmembrane region" description="Helical" evidence="8">
    <location>
        <begin position="226"/>
        <end position="248"/>
    </location>
</feature>
<feature type="region of interest" description="Disordered" evidence="7">
    <location>
        <begin position="413"/>
        <end position="447"/>
    </location>
</feature>
<evidence type="ECO:0000256" key="7">
    <source>
        <dbReference type="SAM" id="MobiDB-lite"/>
    </source>
</evidence>
<feature type="transmembrane region" description="Helical" evidence="8">
    <location>
        <begin position="376"/>
        <end position="394"/>
    </location>
</feature>
<keyword evidence="5 8" id="KW-1133">Transmembrane helix</keyword>
<evidence type="ECO:0000256" key="4">
    <source>
        <dbReference type="ARBA" id="ARBA00022692"/>
    </source>
</evidence>
<sequence>MADADRDPLPRSFWWLFAAGAVSWLGDGVIVVGFPLLAAALTKSPLGIAAVIVTQRLAPMLLALPLGALADRWNARRTAAVTNVLQAALFAGAAVLTAGGHLGLAGLIAVAFVADSLGTLFTCASSALVADVIIEPRHFGRANTWLRGSNALIAYVIGPGFGGLLYATGRQLPLIIDACSFLAAAGILMVLRTPNQRAQPEPADRHFLTEVKEGVRISFSPGPLRLMVAIAGSMTLVQAGSVAAIVVLGTRTVGLSQTGFGWALAAGNIAAVGAMLSVGRITKLRTSSAFLVSIVLGAVGELLLGTAHSGVQISVGLALDGGAALIIGVVLMTARMRLVPREQLGRMTGGYESVLYASGTVGTILGGVLADASGRLPYLVCAAVYVVILAVGATRIRGLDAEPEPEAVLVPAQAGAGAGSGSGSGSGAGSGSDATAGIGGVGVETAD</sequence>
<organism evidence="9 10">
    <name type="scientific">Catenulispora yoronensis</name>
    <dbReference type="NCBI Taxonomy" id="450799"/>
    <lineage>
        <taxon>Bacteria</taxon>
        <taxon>Bacillati</taxon>
        <taxon>Actinomycetota</taxon>
        <taxon>Actinomycetes</taxon>
        <taxon>Catenulisporales</taxon>
        <taxon>Catenulisporaceae</taxon>
        <taxon>Catenulispora</taxon>
    </lineage>
</organism>
<evidence type="ECO:0000256" key="6">
    <source>
        <dbReference type="ARBA" id="ARBA00023136"/>
    </source>
</evidence>
<evidence type="ECO:0000256" key="2">
    <source>
        <dbReference type="ARBA" id="ARBA00022448"/>
    </source>
</evidence>
<feature type="transmembrane region" description="Helical" evidence="8">
    <location>
        <begin position="145"/>
        <end position="166"/>
    </location>
</feature>
<evidence type="ECO:0000313" key="9">
    <source>
        <dbReference type="EMBL" id="GAA2022524.1"/>
    </source>
</evidence>
<dbReference type="Proteomes" id="UP001500751">
    <property type="component" value="Unassembled WGS sequence"/>
</dbReference>
<keyword evidence="10" id="KW-1185">Reference proteome</keyword>
<dbReference type="InterPro" id="IPR036259">
    <property type="entry name" value="MFS_trans_sf"/>
</dbReference>
<feature type="transmembrane region" description="Helical" evidence="8">
    <location>
        <begin position="46"/>
        <end position="68"/>
    </location>
</feature>
<evidence type="ECO:0000313" key="10">
    <source>
        <dbReference type="Proteomes" id="UP001500751"/>
    </source>
</evidence>
<gene>
    <name evidence="9" type="ORF">GCM10009839_19940</name>
</gene>
<dbReference type="EMBL" id="BAAAQN010000008">
    <property type="protein sequence ID" value="GAA2022524.1"/>
    <property type="molecule type" value="Genomic_DNA"/>
</dbReference>
<feature type="transmembrane region" description="Helical" evidence="8">
    <location>
        <begin position="290"/>
        <end position="307"/>
    </location>
</feature>
<dbReference type="PANTHER" id="PTHR23513">
    <property type="entry name" value="INTEGRAL MEMBRANE EFFLUX PROTEIN-RELATED"/>
    <property type="match status" value="1"/>
</dbReference>
<accession>A0ABP5FBY0</accession>
<dbReference type="RefSeq" id="WP_344665233.1">
    <property type="nucleotide sequence ID" value="NZ_BAAAQN010000008.1"/>
</dbReference>
<proteinExistence type="predicted"/>